<sequence>MTENWGSSLNVDLAFKVTAVEYVEWGHVE</sequence>
<reference evidence="1" key="1">
    <citation type="submission" date="2019-08" db="EMBL/GenBank/DDBJ databases">
        <authorList>
            <person name="Kucharzyk K."/>
            <person name="Murdoch R.W."/>
            <person name="Higgins S."/>
            <person name="Loffler F."/>
        </authorList>
    </citation>
    <scope>NUCLEOTIDE SEQUENCE</scope>
</reference>
<organism evidence="1">
    <name type="scientific">bioreactor metagenome</name>
    <dbReference type="NCBI Taxonomy" id="1076179"/>
    <lineage>
        <taxon>unclassified sequences</taxon>
        <taxon>metagenomes</taxon>
        <taxon>ecological metagenomes</taxon>
    </lineage>
</organism>
<comment type="caution">
    <text evidence="1">The sequence shown here is derived from an EMBL/GenBank/DDBJ whole genome shotgun (WGS) entry which is preliminary data.</text>
</comment>
<dbReference type="EMBL" id="VSSQ01011327">
    <property type="protein sequence ID" value="MPM46563.1"/>
    <property type="molecule type" value="Genomic_DNA"/>
</dbReference>
<protein>
    <submittedName>
        <fullName evidence="1">Uncharacterized protein</fullName>
    </submittedName>
</protein>
<dbReference type="AlphaFoldDB" id="A0A645A6S1"/>
<proteinExistence type="predicted"/>
<accession>A0A645A6S1</accession>
<gene>
    <name evidence="1" type="ORF">SDC9_93267</name>
</gene>
<name>A0A645A6S1_9ZZZZ</name>
<evidence type="ECO:0000313" key="1">
    <source>
        <dbReference type="EMBL" id="MPM46563.1"/>
    </source>
</evidence>